<keyword evidence="7 9" id="KW-0472">Membrane</keyword>
<evidence type="ECO:0000313" key="12">
    <source>
        <dbReference type="Proteomes" id="UP000619743"/>
    </source>
</evidence>
<dbReference type="PANTHER" id="PTHR41394:SF8">
    <property type="entry name" value="MAGNESIUM TRANSPORTER MGTE"/>
    <property type="match status" value="1"/>
</dbReference>
<evidence type="ECO:0000256" key="7">
    <source>
        <dbReference type="ARBA" id="ARBA00023136"/>
    </source>
</evidence>
<dbReference type="SMART" id="SM00924">
    <property type="entry name" value="MgtE_N"/>
    <property type="match status" value="1"/>
</dbReference>
<dbReference type="Gene3D" id="1.25.60.10">
    <property type="entry name" value="MgtE N-terminal domain-like"/>
    <property type="match status" value="1"/>
</dbReference>
<dbReference type="Pfam" id="PF03448">
    <property type="entry name" value="MgtE_N"/>
    <property type="match status" value="1"/>
</dbReference>
<feature type="domain" description="CBS" evidence="10">
    <location>
        <begin position="200"/>
        <end position="258"/>
    </location>
</feature>
<evidence type="ECO:0000313" key="11">
    <source>
        <dbReference type="EMBL" id="GGA75433.1"/>
    </source>
</evidence>
<feature type="transmembrane region" description="Helical" evidence="9">
    <location>
        <begin position="310"/>
        <end position="337"/>
    </location>
</feature>
<keyword evidence="9" id="KW-1003">Cell membrane</keyword>
<dbReference type="GO" id="GO:0015095">
    <property type="term" value="F:magnesium ion transmembrane transporter activity"/>
    <property type="evidence" value="ECO:0007669"/>
    <property type="project" value="UniProtKB-UniRule"/>
</dbReference>
<dbReference type="SUPFAM" id="SSF54631">
    <property type="entry name" value="CBS-domain pair"/>
    <property type="match status" value="1"/>
</dbReference>
<dbReference type="RefSeq" id="WP_087505355.1">
    <property type="nucleotide sequence ID" value="NZ_BMDX01000006.1"/>
</dbReference>
<evidence type="ECO:0000256" key="5">
    <source>
        <dbReference type="ARBA" id="ARBA00022842"/>
    </source>
</evidence>
<dbReference type="InterPro" id="IPR000644">
    <property type="entry name" value="CBS_dom"/>
</dbReference>
<keyword evidence="8" id="KW-0129">CBS domain</keyword>
<comment type="caution">
    <text evidence="11">The sequence shown here is derived from an EMBL/GenBank/DDBJ whole genome shotgun (WGS) entry which is preliminary data.</text>
</comment>
<keyword evidence="12" id="KW-1185">Reference proteome</keyword>
<protein>
    <recommendedName>
        <fullName evidence="9">Magnesium transporter MgtE</fullName>
    </recommendedName>
</protein>
<dbReference type="PANTHER" id="PTHR41394">
    <property type="entry name" value="MAGNESIUM TRANSPORTER MGTE"/>
    <property type="match status" value="1"/>
</dbReference>
<name>A0A8J2U4U9_9GAMM</name>
<reference evidence="12" key="1">
    <citation type="journal article" date="2019" name="Int. J. Syst. Evol. Microbiol.">
        <title>The Global Catalogue of Microorganisms (GCM) 10K type strain sequencing project: providing services to taxonomists for standard genome sequencing and annotation.</title>
        <authorList>
            <consortium name="The Broad Institute Genomics Platform"/>
            <consortium name="The Broad Institute Genome Sequencing Center for Infectious Disease"/>
            <person name="Wu L."/>
            <person name="Ma J."/>
        </authorList>
    </citation>
    <scope>NUCLEOTIDE SEQUENCE [LARGE SCALE GENOMIC DNA]</scope>
    <source>
        <strain evidence="12">CGMCC 1.10130</strain>
    </source>
</reference>
<proteinExistence type="inferred from homology"/>
<evidence type="ECO:0000256" key="8">
    <source>
        <dbReference type="PROSITE-ProRule" id="PRU00703"/>
    </source>
</evidence>
<comment type="subunit">
    <text evidence="9">Homodimer.</text>
</comment>
<dbReference type="InterPro" id="IPR006667">
    <property type="entry name" value="SLC41_membr_dom"/>
</dbReference>
<feature type="domain" description="CBS" evidence="10">
    <location>
        <begin position="136"/>
        <end position="198"/>
    </location>
</feature>
<dbReference type="Pfam" id="PF01769">
    <property type="entry name" value="MgtE"/>
    <property type="match status" value="1"/>
</dbReference>
<gene>
    <name evidence="11" type="ORF">GCM10011369_16640</name>
</gene>
<dbReference type="EMBL" id="BMDX01000006">
    <property type="protein sequence ID" value="GGA75433.1"/>
    <property type="molecule type" value="Genomic_DNA"/>
</dbReference>
<dbReference type="OrthoDB" id="9790355at2"/>
<evidence type="ECO:0000256" key="4">
    <source>
        <dbReference type="ARBA" id="ARBA00022692"/>
    </source>
</evidence>
<keyword evidence="9" id="KW-0479">Metal-binding</keyword>
<dbReference type="Pfam" id="PF00571">
    <property type="entry name" value="CBS"/>
    <property type="match status" value="2"/>
</dbReference>
<evidence type="ECO:0000256" key="3">
    <source>
        <dbReference type="ARBA" id="ARBA00022448"/>
    </source>
</evidence>
<evidence type="ECO:0000256" key="2">
    <source>
        <dbReference type="ARBA" id="ARBA00009749"/>
    </source>
</evidence>
<dbReference type="InterPro" id="IPR006669">
    <property type="entry name" value="MgtE_transporter"/>
</dbReference>
<dbReference type="Gene3D" id="1.10.357.20">
    <property type="entry name" value="SLC41 divalent cation transporters, integral membrane domain"/>
    <property type="match status" value="1"/>
</dbReference>
<dbReference type="InterPro" id="IPR006668">
    <property type="entry name" value="Mg_transptr_MgtE_intracell_dom"/>
</dbReference>
<comment type="subcellular location">
    <subcellularLocation>
        <location evidence="9">Cell membrane</location>
        <topology evidence="9">Multi-pass membrane protein</topology>
    </subcellularLocation>
    <subcellularLocation>
        <location evidence="1">Membrane</location>
        <topology evidence="1">Multi-pass membrane protein</topology>
    </subcellularLocation>
</comment>
<comment type="similarity">
    <text evidence="2 9">Belongs to the SLC41A transporter family.</text>
</comment>
<dbReference type="PROSITE" id="PS51371">
    <property type="entry name" value="CBS"/>
    <property type="match status" value="2"/>
</dbReference>
<evidence type="ECO:0000256" key="6">
    <source>
        <dbReference type="ARBA" id="ARBA00022989"/>
    </source>
</evidence>
<dbReference type="InterPro" id="IPR036739">
    <property type="entry name" value="SLC41_membr_dom_sf"/>
</dbReference>
<keyword evidence="4 9" id="KW-0812">Transmembrane</keyword>
<dbReference type="SUPFAM" id="SSF161093">
    <property type="entry name" value="MgtE membrane domain-like"/>
    <property type="match status" value="1"/>
</dbReference>
<sequence>MADLSLQARLLTALSSTDKQAIRADFNHHHPADIAKAMVSQPDAAIAKLLQLLPLPDQTDLFSYLAKRQQAALVEELPRNDMAALVSAMDADERADLFHSLGDQQRIAILPGLAHAEREDIRRLCSYPERTAGALMTSSYATLSANLTVKQAIRTLRLEAPDKETIYQAYVLTEDRRLLGTISLKQLILSPSDVMISSLMKTEVVAVATDLAQEQVVEKVRQYDLIALPVLDDNNQLVGIISYDDAMDAAEEEATDDAQKSASVASMRSPLSQASISELYRKRIGWLVLLVFGALLSGAGLAFFEDTLEAHIALVFFMPLLVGSGGNAGSQAAALMVRALATGDVVLKDWFRVLAKDLLVASALGISMGITVFALGYVRSGPEIAIVVALAMVCVVLVGSFIGLSLPFILSRFKLDPATASGPLVTTIVDASGVIIYFGFATWILQIN</sequence>
<dbReference type="AlphaFoldDB" id="A0A8J2U4U9"/>
<feature type="transmembrane region" description="Helical" evidence="9">
    <location>
        <begin position="358"/>
        <end position="378"/>
    </location>
</feature>
<accession>A0A8J2U4U9</accession>
<keyword evidence="3 9" id="KW-0813">Transport</keyword>
<dbReference type="CDD" id="cd04606">
    <property type="entry name" value="CBS_pair_Mg_transporter"/>
    <property type="match status" value="1"/>
</dbReference>
<feature type="transmembrane region" description="Helical" evidence="9">
    <location>
        <begin position="284"/>
        <end position="304"/>
    </location>
</feature>
<dbReference type="GO" id="GO:0046872">
    <property type="term" value="F:metal ion binding"/>
    <property type="evidence" value="ECO:0007669"/>
    <property type="project" value="UniProtKB-KW"/>
</dbReference>
<dbReference type="Gene3D" id="3.10.580.10">
    <property type="entry name" value="CBS-domain"/>
    <property type="match status" value="1"/>
</dbReference>
<dbReference type="SMART" id="SM00116">
    <property type="entry name" value="CBS"/>
    <property type="match status" value="2"/>
</dbReference>
<dbReference type="InterPro" id="IPR046342">
    <property type="entry name" value="CBS_dom_sf"/>
</dbReference>
<feature type="transmembrane region" description="Helical" evidence="9">
    <location>
        <begin position="384"/>
        <end position="410"/>
    </location>
</feature>
<comment type="function">
    <text evidence="9">Acts as a magnesium transporter.</text>
</comment>
<dbReference type="InterPro" id="IPR038076">
    <property type="entry name" value="MgtE_N_sf"/>
</dbReference>
<dbReference type="GO" id="GO:0005886">
    <property type="term" value="C:plasma membrane"/>
    <property type="evidence" value="ECO:0007669"/>
    <property type="project" value="UniProtKB-SubCell"/>
</dbReference>
<dbReference type="SUPFAM" id="SSF158791">
    <property type="entry name" value="MgtE N-terminal domain-like"/>
    <property type="match status" value="1"/>
</dbReference>
<feature type="transmembrane region" description="Helical" evidence="9">
    <location>
        <begin position="422"/>
        <end position="445"/>
    </location>
</feature>
<keyword evidence="5 9" id="KW-0460">Magnesium</keyword>
<organism evidence="11 12">
    <name type="scientific">Neiella marina</name>
    <dbReference type="NCBI Taxonomy" id="508461"/>
    <lineage>
        <taxon>Bacteria</taxon>
        <taxon>Pseudomonadati</taxon>
        <taxon>Pseudomonadota</taxon>
        <taxon>Gammaproteobacteria</taxon>
        <taxon>Alteromonadales</taxon>
        <taxon>Echinimonadaceae</taxon>
        <taxon>Neiella</taxon>
    </lineage>
</organism>
<dbReference type="NCBIfam" id="TIGR00400">
    <property type="entry name" value="mgtE"/>
    <property type="match status" value="1"/>
</dbReference>
<keyword evidence="6 9" id="KW-1133">Transmembrane helix</keyword>
<dbReference type="Proteomes" id="UP000619743">
    <property type="component" value="Unassembled WGS sequence"/>
</dbReference>
<evidence type="ECO:0000256" key="9">
    <source>
        <dbReference type="RuleBase" id="RU362011"/>
    </source>
</evidence>
<evidence type="ECO:0000259" key="10">
    <source>
        <dbReference type="PROSITE" id="PS51371"/>
    </source>
</evidence>
<evidence type="ECO:0000256" key="1">
    <source>
        <dbReference type="ARBA" id="ARBA00004141"/>
    </source>
</evidence>